<feature type="signal peptide" evidence="3">
    <location>
        <begin position="1"/>
        <end position="20"/>
    </location>
</feature>
<keyword evidence="2" id="KW-0812">Transmembrane</keyword>
<keyword evidence="2" id="KW-0472">Membrane</keyword>
<feature type="transmembrane region" description="Helical" evidence="2">
    <location>
        <begin position="103"/>
        <end position="124"/>
    </location>
</feature>
<evidence type="ECO:0000313" key="4">
    <source>
        <dbReference type="EMBL" id="CAD6186489.1"/>
    </source>
</evidence>
<sequence>MNCSPTPFLALFVLLTAINAMVINEEMRGLNESQKSQILTIILDKPAEKAIFDVTEEPLSEKESTGGVDAIYGPSLSARPAHKSSAAFPETDFESKEQKSLQVVNVVFICVVIVGLLAFIFKIFRGMRSSGNELADPAYRKKKKRNLLSVTSSRRNASRSSQVSQTPLGPSGFGQVPCDFLKGGKQSTIEKINGPISRLIYEKVIIISGSNEQVSHLLGKKNSPRRSRTSARCISVSPSLHSPHALSSEPVAHPRQKIVVNGVGTRPSTNTWFGVVPQLGHDMEATVIGQQLAWT</sequence>
<name>A0A8S1GT79_9PELO</name>
<organism evidence="4 5">
    <name type="scientific">Caenorhabditis auriculariae</name>
    <dbReference type="NCBI Taxonomy" id="2777116"/>
    <lineage>
        <taxon>Eukaryota</taxon>
        <taxon>Metazoa</taxon>
        <taxon>Ecdysozoa</taxon>
        <taxon>Nematoda</taxon>
        <taxon>Chromadorea</taxon>
        <taxon>Rhabditida</taxon>
        <taxon>Rhabditina</taxon>
        <taxon>Rhabditomorpha</taxon>
        <taxon>Rhabditoidea</taxon>
        <taxon>Rhabditidae</taxon>
        <taxon>Peloderinae</taxon>
        <taxon>Caenorhabditis</taxon>
    </lineage>
</organism>
<keyword evidence="3" id="KW-0732">Signal</keyword>
<reference evidence="4" key="1">
    <citation type="submission" date="2020-10" db="EMBL/GenBank/DDBJ databases">
        <authorList>
            <person name="Kikuchi T."/>
        </authorList>
    </citation>
    <scope>NUCLEOTIDE SEQUENCE</scope>
    <source>
        <strain evidence="4">NKZ352</strain>
    </source>
</reference>
<keyword evidence="5" id="KW-1185">Reference proteome</keyword>
<comment type="caution">
    <text evidence="4">The sequence shown here is derived from an EMBL/GenBank/DDBJ whole genome shotgun (WGS) entry which is preliminary data.</text>
</comment>
<feature type="chain" id="PRO_5035948509" evidence="3">
    <location>
        <begin position="21"/>
        <end position="295"/>
    </location>
</feature>
<proteinExistence type="predicted"/>
<dbReference type="EMBL" id="CAJGYM010000004">
    <property type="protein sequence ID" value="CAD6186489.1"/>
    <property type="molecule type" value="Genomic_DNA"/>
</dbReference>
<keyword evidence="2" id="KW-1133">Transmembrane helix</keyword>
<feature type="region of interest" description="Disordered" evidence="1">
    <location>
        <begin position="145"/>
        <end position="171"/>
    </location>
</feature>
<dbReference type="AlphaFoldDB" id="A0A8S1GT79"/>
<evidence type="ECO:0000313" key="5">
    <source>
        <dbReference type="Proteomes" id="UP000835052"/>
    </source>
</evidence>
<accession>A0A8S1GT79</accession>
<evidence type="ECO:0000256" key="3">
    <source>
        <dbReference type="SAM" id="SignalP"/>
    </source>
</evidence>
<dbReference type="Proteomes" id="UP000835052">
    <property type="component" value="Unassembled WGS sequence"/>
</dbReference>
<evidence type="ECO:0000256" key="2">
    <source>
        <dbReference type="SAM" id="Phobius"/>
    </source>
</evidence>
<gene>
    <name evidence="4" type="ORF">CAUJ_LOCUS2408</name>
</gene>
<protein>
    <submittedName>
        <fullName evidence="4">Uncharacterized protein</fullName>
    </submittedName>
</protein>
<feature type="compositionally biased region" description="Polar residues" evidence="1">
    <location>
        <begin position="148"/>
        <end position="168"/>
    </location>
</feature>
<evidence type="ECO:0000256" key="1">
    <source>
        <dbReference type="SAM" id="MobiDB-lite"/>
    </source>
</evidence>